<proteinExistence type="predicted"/>
<dbReference type="AlphaFoldDB" id="A0AAE0YWJ7"/>
<sequence>MNWKARNSEKRWHGGGQEGKELSQPEPLTGTVLILLDDPDCVRHYLDAGFILGRPQSQREAISFHIHFSYTEGFNVIASSSSVFTTYLLFLAPVLHRRVQCHSIIIFRVHNLSSVSWRPAKAQSRLFLSMLCKAHLTNRCAEFLSKRHNLFRSLNVYSPFWLYVGSAERNGIRHRMGTDHCTGTSSGLMFKHSISLVGFQLIPLGGSTTCSHLAFRSEFHPEESCATLNTNNKSKLDVPSSWLSL</sequence>
<organism evidence="2 3">
    <name type="scientific">Elysia crispata</name>
    <name type="common">lettuce slug</name>
    <dbReference type="NCBI Taxonomy" id="231223"/>
    <lineage>
        <taxon>Eukaryota</taxon>
        <taxon>Metazoa</taxon>
        <taxon>Spiralia</taxon>
        <taxon>Lophotrochozoa</taxon>
        <taxon>Mollusca</taxon>
        <taxon>Gastropoda</taxon>
        <taxon>Heterobranchia</taxon>
        <taxon>Euthyneura</taxon>
        <taxon>Panpulmonata</taxon>
        <taxon>Sacoglossa</taxon>
        <taxon>Placobranchoidea</taxon>
        <taxon>Plakobranchidae</taxon>
        <taxon>Elysia</taxon>
    </lineage>
</organism>
<feature type="compositionally biased region" description="Basic and acidic residues" evidence="1">
    <location>
        <begin position="1"/>
        <end position="23"/>
    </location>
</feature>
<name>A0AAE0YWJ7_9GAST</name>
<keyword evidence="3" id="KW-1185">Reference proteome</keyword>
<evidence type="ECO:0000313" key="2">
    <source>
        <dbReference type="EMBL" id="KAK3758405.1"/>
    </source>
</evidence>
<accession>A0AAE0YWJ7</accession>
<evidence type="ECO:0000313" key="3">
    <source>
        <dbReference type="Proteomes" id="UP001283361"/>
    </source>
</evidence>
<dbReference type="EMBL" id="JAWDGP010005269">
    <property type="protein sequence ID" value="KAK3758405.1"/>
    <property type="molecule type" value="Genomic_DNA"/>
</dbReference>
<protein>
    <submittedName>
        <fullName evidence="2">Uncharacterized protein</fullName>
    </submittedName>
</protein>
<evidence type="ECO:0000256" key="1">
    <source>
        <dbReference type="SAM" id="MobiDB-lite"/>
    </source>
</evidence>
<gene>
    <name evidence="2" type="ORF">RRG08_058675</name>
</gene>
<dbReference type="Proteomes" id="UP001283361">
    <property type="component" value="Unassembled WGS sequence"/>
</dbReference>
<comment type="caution">
    <text evidence="2">The sequence shown here is derived from an EMBL/GenBank/DDBJ whole genome shotgun (WGS) entry which is preliminary data.</text>
</comment>
<feature type="region of interest" description="Disordered" evidence="1">
    <location>
        <begin position="1"/>
        <end position="24"/>
    </location>
</feature>
<reference evidence="2" key="1">
    <citation type="journal article" date="2023" name="G3 (Bethesda)">
        <title>A reference genome for the long-term kleptoplast-retaining sea slug Elysia crispata morphotype clarki.</title>
        <authorList>
            <person name="Eastman K.E."/>
            <person name="Pendleton A.L."/>
            <person name="Shaikh M.A."/>
            <person name="Suttiyut T."/>
            <person name="Ogas R."/>
            <person name="Tomko P."/>
            <person name="Gavelis G."/>
            <person name="Widhalm J.R."/>
            <person name="Wisecaver J.H."/>
        </authorList>
    </citation>
    <scope>NUCLEOTIDE SEQUENCE</scope>
    <source>
        <strain evidence="2">ECLA1</strain>
    </source>
</reference>